<feature type="domain" description="Knottins-like" evidence="4">
    <location>
        <begin position="432"/>
        <end position="476"/>
    </location>
</feature>
<feature type="signal peptide" evidence="3">
    <location>
        <begin position="1"/>
        <end position="21"/>
    </location>
</feature>
<dbReference type="EMBL" id="JAFNEN010000208">
    <property type="protein sequence ID" value="KAG8189643.1"/>
    <property type="molecule type" value="Genomic_DNA"/>
</dbReference>
<evidence type="ECO:0000256" key="3">
    <source>
        <dbReference type="SAM" id="SignalP"/>
    </source>
</evidence>
<dbReference type="InterPro" id="IPR036084">
    <property type="entry name" value="Ser_inhib-like_sf"/>
</dbReference>
<dbReference type="Pfam" id="PF01826">
    <property type="entry name" value="TIL"/>
    <property type="match status" value="1"/>
</dbReference>
<keyword evidence="6" id="KW-1185">Reference proteome</keyword>
<keyword evidence="2" id="KW-0964">Secreted</keyword>
<accession>A0AAV6V0Y1</accession>
<proteinExistence type="predicted"/>
<evidence type="ECO:0000313" key="6">
    <source>
        <dbReference type="Proteomes" id="UP000827092"/>
    </source>
</evidence>
<dbReference type="CDD" id="cd19941">
    <property type="entry name" value="TIL"/>
    <property type="match status" value="1"/>
</dbReference>
<sequence>MNEYFLNFCFIFAIGFQVAHGQDEECGVNEVYAECVNACNTCHPTGRICNLGCVAGCTCKPDHSRNREGLCIPTKLCNDSSEAIGDDTTSTTSGFWCTNSTCKRTCRRRGFTNGHCTWHIRPRCQCNEIKVSNNSLETSTGGVPETNSSAALEYFCTNRDCRQTCRAQGFKDGRCIRHIRPYCQCIRHASLAIDREGPPIEGGHRNSGGCPKVQRCSRFCQNRGFPVGTCFSPGYRGCRCLKYSDSNEESEGCPSLRRCAQRCRLNGFSGGTCHGHTCRCYRDRREDADFVPPPGRNFDSIRDIVVEVPEHCTSRKCEGLCSNKGYSQARCVGRNFCKCFSKAQAIVDYDGDEEHHRNSGSYCPDVHRCARSCVIRQFVGGVCVGRRRQTCRCISEEEAGGISRYRRCIPGQEVGIPPTPNEEVIQPSFPNEREFDIDDSEGCPNRERCRLSCRRRHFIHGVCRGNGLRTCVCEGPIAQ</sequence>
<comment type="subcellular location">
    <subcellularLocation>
        <location evidence="1">Secreted</location>
    </subcellularLocation>
</comment>
<feature type="domain" description="Knottins-like" evidence="4">
    <location>
        <begin position="85"/>
        <end position="126"/>
    </location>
</feature>
<feature type="domain" description="Knottins-like" evidence="4">
    <location>
        <begin position="199"/>
        <end position="244"/>
    </location>
</feature>
<dbReference type="InterPro" id="IPR003614">
    <property type="entry name" value="Knottins"/>
</dbReference>
<organism evidence="5 6">
    <name type="scientific">Oedothorax gibbosus</name>
    <dbReference type="NCBI Taxonomy" id="931172"/>
    <lineage>
        <taxon>Eukaryota</taxon>
        <taxon>Metazoa</taxon>
        <taxon>Ecdysozoa</taxon>
        <taxon>Arthropoda</taxon>
        <taxon>Chelicerata</taxon>
        <taxon>Arachnida</taxon>
        <taxon>Araneae</taxon>
        <taxon>Araneomorphae</taxon>
        <taxon>Entelegynae</taxon>
        <taxon>Araneoidea</taxon>
        <taxon>Linyphiidae</taxon>
        <taxon>Erigoninae</taxon>
        <taxon>Oedothorax</taxon>
    </lineage>
</organism>
<feature type="domain" description="Knottins-like" evidence="4">
    <location>
        <begin position="245"/>
        <end position="284"/>
    </location>
</feature>
<dbReference type="SMART" id="SM00505">
    <property type="entry name" value="Knot1"/>
    <property type="match status" value="6"/>
</dbReference>
<dbReference type="Gene3D" id="2.10.25.10">
    <property type="entry name" value="Laminin"/>
    <property type="match status" value="1"/>
</dbReference>
<feature type="domain" description="Knottins-like" evidence="4">
    <location>
        <begin position="301"/>
        <end position="341"/>
    </location>
</feature>
<dbReference type="AlphaFoldDB" id="A0AAV6V0Y1"/>
<dbReference type="GO" id="GO:0005576">
    <property type="term" value="C:extracellular region"/>
    <property type="evidence" value="ECO:0007669"/>
    <property type="project" value="UniProtKB-SubCell"/>
</dbReference>
<protein>
    <recommendedName>
        <fullName evidence="4">Knottins-like domain-containing protein</fullName>
    </recommendedName>
</protein>
<keyword evidence="3" id="KW-0732">Signal</keyword>
<comment type="caution">
    <text evidence="5">The sequence shown here is derived from an EMBL/GenBank/DDBJ whole genome shotgun (WGS) entry which is preliminary data.</text>
</comment>
<evidence type="ECO:0000256" key="1">
    <source>
        <dbReference type="ARBA" id="ARBA00004613"/>
    </source>
</evidence>
<feature type="chain" id="PRO_5043854473" description="Knottins-like domain-containing protein" evidence="3">
    <location>
        <begin position="22"/>
        <end position="479"/>
    </location>
</feature>
<dbReference type="InterPro" id="IPR002919">
    <property type="entry name" value="TIL_dom"/>
</dbReference>
<feature type="domain" description="Knottins-like" evidence="4">
    <location>
        <begin position="150"/>
        <end position="189"/>
    </location>
</feature>
<evidence type="ECO:0000256" key="2">
    <source>
        <dbReference type="ARBA" id="ARBA00022525"/>
    </source>
</evidence>
<dbReference type="GO" id="GO:0006952">
    <property type="term" value="P:defense response"/>
    <property type="evidence" value="ECO:0007669"/>
    <property type="project" value="InterPro"/>
</dbReference>
<name>A0AAV6V0Y1_9ARAC</name>
<gene>
    <name evidence="5" type="ORF">JTE90_018492</name>
</gene>
<dbReference type="SUPFAM" id="SSF57567">
    <property type="entry name" value="Serine protease inhibitors"/>
    <property type="match status" value="1"/>
</dbReference>
<evidence type="ECO:0000259" key="4">
    <source>
        <dbReference type="SMART" id="SM00505"/>
    </source>
</evidence>
<evidence type="ECO:0000313" key="5">
    <source>
        <dbReference type="EMBL" id="KAG8189643.1"/>
    </source>
</evidence>
<dbReference type="Proteomes" id="UP000827092">
    <property type="component" value="Unassembled WGS sequence"/>
</dbReference>
<reference evidence="5 6" key="1">
    <citation type="journal article" date="2022" name="Nat. Ecol. Evol.">
        <title>A masculinizing supergene underlies an exaggerated male reproductive morph in a spider.</title>
        <authorList>
            <person name="Hendrickx F."/>
            <person name="De Corte Z."/>
            <person name="Sonet G."/>
            <person name="Van Belleghem S.M."/>
            <person name="Kostlbacher S."/>
            <person name="Vangestel C."/>
        </authorList>
    </citation>
    <scope>NUCLEOTIDE SEQUENCE [LARGE SCALE GENOMIC DNA]</scope>
    <source>
        <strain evidence="5">W744_W776</strain>
    </source>
</reference>